<feature type="domain" description="Tetrapyrrole methylase" evidence="6">
    <location>
        <begin position="362"/>
        <end position="572"/>
    </location>
</feature>
<keyword evidence="10" id="KW-1185">Reference proteome</keyword>
<comment type="pathway">
    <text evidence="1">Cofactor biosynthesis; adenosylcobalamin biosynthesis.</text>
</comment>
<dbReference type="Gene3D" id="3.30.420.180">
    <property type="entry name" value="CobE/GbiG C-terminal domain"/>
    <property type="match status" value="1"/>
</dbReference>
<dbReference type="GO" id="GO:0032259">
    <property type="term" value="P:methylation"/>
    <property type="evidence" value="ECO:0007669"/>
    <property type="project" value="UniProtKB-KW"/>
</dbReference>
<dbReference type="NCBIfam" id="TIGR01466">
    <property type="entry name" value="cobJ_cbiH"/>
    <property type="match status" value="1"/>
</dbReference>
<evidence type="ECO:0000313" key="10">
    <source>
        <dbReference type="Proteomes" id="UP000095347"/>
    </source>
</evidence>
<dbReference type="InterPro" id="IPR021744">
    <property type="entry name" value="CbiG_N"/>
</dbReference>
<evidence type="ECO:0000256" key="4">
    <source>
        <dbReference type="ARBA" id="ARBA00022679"/>
    </source>
</evidence>
<dbReference type="STRING" id="28181.BEN30_08145"/>
<keyword evidence="2" id="KW-0169">Cobalamin biosynthesis</keyword>
<dbReference type="InterPro" id="IPR036518">
    <property type="entry name" value="CobE/GbiG_C_sf"/>
</dbReference>
<dbReference type="Gene3D" id="3.40.1010.10">
    <property type="entry name" value="Cobalt-precorrin-4 Transmethylase, Domain 1"/>
    <property type="match status" value="1"/>
</dbReference>
<evidence type="ECO:0000256" key="5">
    <source>
        <dbReference type="ARBA" id="ARBA00022691"/>
    </source>
</evidence>
<evidence type="ECO:0000259" key="7">
    <source>
        <dbReference type="Pfam" id="PF01890"/>
    </source>
</evidence>
<accession>A0A1E5Q8R4</accession>
<dbReference type="SUPFAM" id="SSF53790">
    <property type="entry name" value="Tetrapyrrole methylase"/>
    <property type="match status" value="1"/>
</dbReference>
<dbReference type="InterPro" id="IPR000878">
    <property type="entry name" value="4pyrrol_Mease"/>
</dbReference>
<proteinExistence type="predicted"/>
<dbReference type="InterPro" id="IPR006363">
    <property type="entry name" value="Cbl_synth_CobJ/CibH_dom"/>
</dbReference>
<evidence type="ECO:0000256" key="3">
    <source>
        <dbReference type="ARBA" id="ARBA00022603"/>
    </source>
</evidence>
<dbReference type="PANTHER" id="PTHR47036">
    <property type="entry name" value="COBALT-FACTOR III C(17)-METHYLTRANSFERASE-RELATED"/>
    <property type="match status" value="1"/>
</dbReference>
<dbReference type="InterPro" id="IPR014777">
    <property type="entry name" value="4pyrrole_Mease_sub1"/>
</dbReference>
<keyword evidence="3 9" id="KW-0489">Methyltransferase</keyword>
<dbReference type="SUPFAM" id="SSF159672">
    <property type="entry name" value="CbiG N-terminal domain-like"/>
    <property type="match status" value="1"/>
</dbReference>
<dbReference type="InterPro" id="IPR051810">
    <property type="entry name" value="Precorrin_MeTrfase"/>
</dbReference>
<comment type="caution">
    <text evidence="9">The sequence shown here is derived from an EMBL/GenBank/DDBJ whole genome shotgun (WGS) entry which is preliminary data.</text>
</comment>
<dbReference type="InterPro" id="IPR035996">
    <property type="entry name" value="4pyrrol_Methylase_sf"/>
</dbReference>
<dbReference type="AlphaFoldDB" id="A0A1E5Q8R4"/>
<dbReference type="CDD" id="cd11646">
    <property type="entry name" value="Precorrin_3B_C17_MT"/>
    <property type="match status" value="1"/>
</dbReference>
<dbReference type="SUPFAM" id="SSF159664">
    <property type="entry name" value="CobE/GbiG C-terminal domain-like"/>
    <property type="match status" value="1"/>
</dbReference>
<evidence type="ECO:0000259" key="6">
    <source>
        <dbReference type="Pfam" id="PF00590"/>
    </source>
</evidence>
<name>A0A1E5Q8R4_9PROT</name>
<dbReference type="Proteomes" id="UP000095347">
    <property type="component" value="Unassembled WGS sequence"/>
</dbReference>
<evidence type="ECO:0000259" key="8">
    <source>
        <dbReference type="Pfam" id="PF11760"/>
    </source>
</evidence>
<dbReference type="UniPathway" id="UPA00148"/>
<dbReference type="EMBL" id="MCGG01000020">
    <property type="protein sequence ID" value="OEJ67777.1"/>
    <property type="molecule type" value="Genomic_DNA"/>
</dbReference>
<organism evidence="9 10">
    <name type="scientific">Magnetovibrio blakemorei</name>
    <dbReference type="NCBI Taxonomy" id="28181"/>
    <lineage>
        <taxon>Bacteria</taxon>
        <taxon>Pseudomonadati</taxon>
        <taxon>Pseudomonadota</taxon>
        <taxon>Alphaproteobacteria</taxon>
        <taxon>Rhodospirillales</taxon>
        <taxon>Magnetovibrionaceae</taxon>
        <taxon>Magnetovibrio</taxon>
    </lineage>
</organism>
<dbReference type="InterPro" id="IPR038029">
    <property type="entry name" value="GbiG_N_sf"/>
</dbReference>
<protein>
    <submittedName>
        <fullName evidence="9">Precorrin-3B C(17)-methyltransferase</fullName>
    </submittedName>
</protein>
<dbReference type="Gene3D" id="3.30.950.10">
    <property type="entry name" value="Methyltransferase, Cobalt-precorrin-4 Transmethylase, Domain 2"/>
    <property type="match status" value="1"/>
</dbReference>
<dbReference type="Gene3D" id="3.40.50.11220">
    <property type="match status" value="1"/>
</dbReference>
<dbReference type="Pfam" id="PF00590">
    <property type="entry name" value="TP_methylase"/>
    <property type="match status" value="1"/>
</dbReference>
<evidence type="ECO:0000313" key="9">
    <source>
        <dbReference type="EMBL" id="OEJ67777.1"/>
    </source>
</evidence>
<dbReference type="InterPro" id="IPR002750">
    <property type="entry name" value="CobE/GbiG_C"/>
</dbReference>
<dbReference type="GO" id="GO:0008168">
    <property type="term" value="F:methyltransferase activity"/>
    <property type="evidence" value="ECO:0007669"/>
    <property type="project" value="UniProtKB-KW"/>
</dbReference>
<reference evidence="10" key="1">
    <citation type="submission" date="2016-07" db="EMBL/GenBank/DDBJ databases">
        <authorList>
            <person name="Florea S."/>
            <person name="Webb J.S."/>
            <person name="Jaromczyk J."/>
            <person name="Schardl C.L."/>
        </authorList>
    </citation>
    <scope>NUCLEOTIDE SEQUENCE [LARGE SCALE GENOMIC DNA]</scope>
    <source>
        <strain evidence="10">MV-1</strain>
    </source>
</reference>
<sequence>MVLSPARRIDVLDNVAAGAVVLCLNAAGLQTAKDLKQALPGASLWGREGRIAAADVDRLYADTAETLRDLYRQGTPMVAVMSTGIVLRTLAPLLVEKRLEPPVVAVSSDGAFAVPLLGGHRGANRLAQAIAEASFGFAAITTAGDVSLGVALDEPPFGWTVANPERAKDVAAALLNGDEVGLEADSGDISWLEPAGFTSGAPVGVRVTHSSLTSDASLVLNPPTLTLGVGCERGCDGAELAQLVNATLVQENISKNSIACVASIDVKSDEAAILDLAQNLGVPARFFTPTELENFAPHLQNPSDIVFAEVGCHGVAEGAALAASAGGTLLVAKHKSRRATCAVGLNPQGVKPLSVGKGRGRLFVLGIGPGTDAWRTPKVTNLISQVSDVVGYGFYLDLIEDLIKGKTRHTSILSEEEARVRQALELAAEGKDVALISSGDIGIYAMATLVFELLDRENREDWNRLYIQVEPGISAFQAAAARIGAPVGHDFCLISLSDLLTPWDVIERRLKAAAQGGFVVSFYNPVSKRRRTQLAQARDILLTHRRPDTPVVLARQLGRADEKIDVITLAELTPDHADMLTLVMVGGEDTRLIERGQNRWVYTPRGYGGKMDTNLNGAKRVP</sequence>
<keyword evidence="5" id="KW-0949">S-adenosyl-L-methionine</keyword>
<evidence type="ECO:0000256" key="2">
    <source>
        <dbReference type="ARBA" id="ARBA00022573"/>
    </source>
</evidence>
<evidence type="ECO:0000256" key="1">
    <source>
        <dbReference type="ARBA" id="ARBA00004953"/>
    </source>
</evidence>
<dbReference type="PANTHER" id="PTHR47036:SF1">
    <property type="entry name" value="COBALT-FACTOR III C(17)-METHYLTRANSFERASE-RELATED"/>
    <property type="match status" value="1"/>
</dbReference>
<dbReference type="Pfam" id="PF01890">
    <property type="entry name" value="CbiG_C"/>
    <property type="match status" value="1"/>
</dbReference>
<dbReference type="InterPro" id="IPR014776">
    <property type="entry name" value="4pyrrole_Mease_sub2"/>
</dbReference>
<feature type="domain" description="Cobalamin synthesis G N-terminal" evidence="8">
    <location>
        <begin position="66"/>
        <end position="145"/>
    </location>
</feature>
<feature type="domain" description="CobE/GbiG C-terminal" evidence="7">
    <location>
        <begin position="225"/>
        <end position="343"/>
    </location>
</feature>
<dbReference type="Pfam" id="PF11760">
    <property type="entry name" value="CbiG_N"/>
    <property type="match status" value="1"/>
</dbReference>
<dbReference type="GO" id="GO:0009236">
    <property type="term" value="P:cobalamin biosynthetic process"/>
    <property type="evidence" value="ECO:0007669"/>
    <property type="project" value="UniProtKB-UniPathway"/>
</dbReference>
<gene>
    <name evidence="9" type="ORF">BEN30_08145</name>
</gene>
<keyword evidence="4 9" id="KW-0808">Transferase</keyword>